<feature type="domain" description="ABC transporter" evidence="4">
    <location>
        <begin position="5"/>
        <end position="217"/>
    </location>
</feature>
<dbReference type="InterPro" id="IPR003439">
    <property type="entry name" value="ABC_transporter-like_ATP-bd"/>
</dbReference>
<dbReference type="PANTHER" id="PTHR42788">
    <property type="entry name" value="TAURINE IMPORT ATP-BINDING PROTEIN-RELATED"/>
    <property type="match status" value="1"/>
</dbReference>
<dbReference type="AlphaFoldDB" id="F7YWS0"/>
<dbReference type="InterPro" id="IPR027417">
    <property type="entry name" value="P-loop_NTPase"/>
</dbReference>
<dbReference type="SMART" id="SM00382">
    <property type="entry name" value="AAA"/>
    <property type="match status" value="1"/>
</dbReference>
<evidence type="ECO:0000256" key="3">
    <source>
        <dbReference type="ARBA" id="ARBA00022840"/>
    </source>
</evidence>
<dbReference type="PATRIC" id="fig|688269.3.peg.96"/>
<evidence type="ECO:0000256" key="2">
    <source>
        <dbReference type="ARBA" id="ARBA00022741"/>
    </source>
</evidence>
<proteinExistence type="predicted"/>
<name>F7YWS0_9THEM</name>
<dbReference type="GO" id="GO:0016887">
    <property type="term" value="F:ATP hydrolysis activity"/>
    <property type="evidence" value="ECO:0007669"/>
    <property type="project" value="InterPro"/>
</dbReference>
<dbReference type="InterPro" id="IPR003593">
    <property type="entry name" value="AAA+_ATPase"/>
</dbReference>
<dbReference type="GO" id="GO:0005524">
    <property type="term" value="F:ATP binding"/>
    <property type="evidence" value="ECO:0007669"/>
    <property type="project" value="UniProtKB-KW"/>
</dbReference>
<protein>
    <submittedName>
        <fullName evidence="5">ABC transporter related protein</fullName>
    </submittedName>
</protein>
<dbReference type="eggNOG" id="COG1116">
    <property type="taxonomic scope" value="Bacteria"/>
</dbReference>
<dbReference type="InterPro" id="IPR050166">
    <property type="entry name" value="ABC_transporter_ATP-bind"/>
</dbReference>
<keyword evidence="2" id="KW-0547">Nucleotide-binding</keyword>
<organism evidence="5 6">
    <name type="scientific">Pseudothermotoga thermarum DSM 5069</name>
    <dbReference type="NCBI Taxonomy" id="688269"/>
    <lineage>
        <taxon>Bacteria</taxon>
        <taxon>Thermotogati</taxon>
        <taxon>Thermotogota</taxon>
        <taxon>Thermotogae</taxon>
        <taxon>Thermotogales</taxon>
        <taxon>Thermotogaceae</taxon>
        <taxon>Pseudothermotoga</taxon>
    </lineage>
</organism>
<gene>
    <name evidence="5" type="ORF">Theth_0095</name>
</gene>
<evidence type="ECO:0000259" key="4">
    <source>
        <dbReference type="PROSITE" id="PS50893"/>
    </source>
</evidence>
<keyword evidence="1" id="KW-0813">Transport</keyword>
<dbReference type="Gene3D" id="3.40.50.300">
    <property type="entry name" value="P-loop containing nucleotide triphosphate hydrolases"/>
    <property type="match status" value="1"/>
</dbReference>
<dbReference type="Proteomes" id="UP000006804">
    <property type="component" value="Chromosome"/>
</dbReference>
<dbReference type="RefSeq" id="WP_013931425.1">
    <property type="nucleotide sequence ID" value="NC_015707.1"/>
</dbReference>
<dbReference type="Pfam" id="PF00005">
    <property type="entry name" value="ABC_tran"/>
    <property type="match status" value="1"/>
</dbReference>
<dbReference type="PROSITE" id="PS00211">
    <property type="entry name" value="ABC_TRANSPORTER_1"/>
    <property type="match status" value="1"/>
</dbReference>
<evidence type="ECO:0000313" key="5">
    <source>
        <dbReference type="EMBL" id="AEH50201.1"/>
    </source>
</evidence>
<dbReference type="EMBL" id="CP002351">
    <property type="protein sequence ID" value="AEH50201.1"/>
    <property type="molecule type" value="Genomic_DNA"/>
</dbReference>
<evidence type="ECO:0000313" key="6">
    <source>
        <dbReference type="Proteomes" id="UP000006804"/>
    </source>
</evidence>
<reference evidence="5 6" key="1">
    <citation type="submission" date="2010-11" db="EMBL/GenBank/DDBJ databases">
        <title>The complete genome of Thermotoga thermarum DSM 5069.</title>
        <authorList>
            <consortium name="US DOE Joint Genome Institute (JGI-PGF)"/>
            <person name="Lucas S."/>
            <person name="Copeland A."/>
            <person name="Lapidus A."/>
            <person name="Bruce D."/>
            <person name="Goodwin L."/>
            <person name="Pitluck S."/>
            <person name="Kyrpides N."/>
            <person name="Mavromatis K."/>
            <person name="Ivanova N."/>
            <person name="Zeytun A."/>
            <person name="Brettin T."/>
            <person name="Detter J.C."/>
            <person name="Tapia R."/>
            <person name="Han C."/>
            <person name="Land M."/>
            <person name="Hauser L."/>
            <person name="Markowitz V."/>
            <person name="Cheng J.-F."/>
            <person name="Hugenholtz P."/>
            <person name="Woyke T."/>
            <person name="Wu D."/>
            <person name="Spring S."/>
            <person name="Schroeder M."/>
            <person name="Brambilla E."/>
            <person name="Klenk H.-P."/>
            <person name="Eisen J.A."/>
        </authorList>
    </citation>
    <scope>NUCLEOTIDE SEQUENCE [LARGE SCALE GENOMIC DNA]</scope>
    <source>
        <strain evidence="5 6">DSM 5069</strain>
    </source>
</reference>
<accession>F7YWS0</accession>
<keyword evidence="6" id="KW-1185">Reference proteome</keyword>
<dbReference type="PROSITE" id="PS50893">
    <property type="entry name" value="ABC_TRANSPORTER_2"/>
    <property type="match status" value="1"/>
</dbReference>
<evidence type="ECO:0000256" key="1">
    <source>
        <dbReference type="ARBA" id="ARBA00022448"/>
    </source>
</evidence>
<dbReference type="SUPFAM" id="SSF52540">
    <property type="entry name" value="P-loop containing nucleoside triphosphate hydrolases"/>
    <property type="match status" value="1"/>
</dbReference>
<dbReference type="OrthoDB" id="9801958at2"/>
<dbReference type="KEGG" id="tta:Theth_0095"/>
<dbReference type="HOGENOM" id="CLU_000604_1_22_0"/>
<sequence>MEKVVSLINVSKSFGKLKVLENVNLTIRSKDAIAVVGKSGCGKTTLLRLIAGLETPTTGYIERNYSKLGYVFQEDRLIAWKTVYENLAFVCEDEVKIREVLDLVKLKDFAFYKPHQLSGGMRQRVNLARALVYQPQLLLLDEPFQSLDLLTKVSLVEELSDIFKKLDVTYIIVTHDVRESVTLARKIYVLAGSPATIVDEIEVEKDTNFLDVEQRICSIIAKYENQSLL</sequence>
<keyword evidence="3" id="KW-0067">ATP-binding</keyword>
<dbReference type="STRING" id="688269.Theth_0095"/>
<dbReference type="PANTHER" id="PTHR42788:SF13">
    <property type="entry name" value="ALIPHATIC SULFONATES IMPORT ATP-BINDING PROTEIN SSUB"/>
    <property type="match status" value="1"/>
</dbReference>
<dbReference type="InterPro" id="IPR017871">
    <property type="entry name" value="ABC_transporter-like_CS"/>
</dbReference>